<keyword evidence="2" id="KW-0496">Mitochondrion</keyword>
<gene>
    <name evidence="2" type="primary">orf105c</name>
</gene>
<accession>A0A068BBW8</accession>
<protein>
    <submittedName>
        <fullName evidence="2">Orf105c</fullName>
    </submittedName>
</protein>
<reference evidence="2" key="1">
    <citation type="journal article" date="2014" name="Mitochondrion">
        <title>Comparative analysis of 11 Brassicales mitochondrial genomes and the mitochondrial transcriptome of Brassica oleracea.</title>
        <authorList>
            <person name="Grewe F."/>
            <person name="Edger P.P."/>
            <person name="Keren I."/>
            <person name="Sultan L."/>
            <person name="Pires J.C."/>
            <person name="Ostersetzer-Biran O."/>
            <person name="Mower J.P."/>
        </authorList>
    </citation>
    <scope>NUCLEOTIDE SEQUENCE</scope>
</reference>
<feature type="region of interest" description="Disordered" evidence="1">
    <location>
        <begin position="1"/>
        <end position="20"/>
    </location>
</feature>
<name>A0A068BBW8_BATMA</name>
<evidence type="ECO:0000256" key="1">
    <source>
        <dbReference type="SAM" id="MobiDB-lite"/>
    </source>
</evidence>
<geneLocation type="mitochondrion" evidence="2"/>
<dbReference type="EMBL" id="KJ820684">
    <property type="protein sequence ID" value="AIC83410.1"/>
    <property type="molecule type" value="Genomic_DNA"/>
</dbReference>
<proteinExistence type="predicted"/>
<dbReference type="AlphaFoldDB" id="A0A068BBW8"/>
<organism evidence="2">
    <name type="scientific">Batis maritima</name>
    <name type="common">Maritime saltwort</name>
    <dbReference type="NCBI Taxonomy" id="4436"/>
    <lineage>
        <taxon>Eukaryota</taxon>
        <taxon>Viridiplantae</taxon>
        <taxon>Streptophyta</taxon>
        <taxon>Embryophyta</taxon>
        <taxon>Tracheophyta</taxon>
        <taxon>Spermatophyta</taxon>
        <taxon>Magnoliopsida</taxon>
        <taxon>eudicotyledons</taxon>
        <taxon>Gunneridae</taxon>
        <taxon>Pentapetalae</taxon>
        <taxon>rosids</taxon>
        <taxon>malvids</taxon>
        <taxon>Brassicales</taxon>
        <taxon>Bataceae</taxon>
        <taxon>Batis</taxon>
    </lineage>
</organism>
<dbReference type="GeneID" id="19737023"/>
<evidence type="ECO:0000313" key="2">
    <source>
        <dbReference type="EMBL" id="AIC83410.1"/>
    </source>
</evidence>
<sequence>MTSGTTMVNADGRPLQSERNIPTHLSHSFEKIRYRLMNWTIGLEEDEDTRTLLPFTAWGFSSFQRRESHEVDFYAIWQTIGNELRNSSGFLHMAGLLREKGFGRI</sequence>
<dbReference type="RefSeq" id="YP_009045807.1">
    <property type="nucleotide sequence ID" value="NC_024429.1"/>
</dbReference>